<proteinExistence type="predicted"/>
<dbReference type="Gene3D" id="3.40.720.10">
    <property type="entry name" value="Alkaline Phosphatase, subunit A"/>
    <property type="match status" value="1"/>
</dbReference>
<dbReference type="RefSeq" id="WP_146865305.1">
    <property type="nucleotide sequence ID" value="NZ_BKAU01000005.1"/>
</dbReference>
<gene>
    <name evidence="5" type="ORF">CCY01nite_38400</name>
</gene>
<sequence>MKRIIIISLLQLSAFQCLHAQQKEIPVIIIMADQLRYDAIGPYTPHINALKKDGVAFNRTYTASPICVPARGAFFTGKYPSNNGSLINGWVKQDEAYRNVKQGTRNLYETMAAHWDAWHVGKQHFFTQPDIEKDTSVHVRWITQKTYQQWLVPQGVKKPGGREFTDFAPELVSGAFTHTKRYTVPVHKLYKEGLRYFPDDYFGERSAAIIRGHKGKQPLMLATMFMSPHPPFHIPAPYYDKVRRQDIRIPANVGQWYEGQSPLQLYGLAGFIGSRYSREQWEDVWPRYMGLVSLLDDETGKIIQALKDKGMYDDALIIFTADHGEMLGSHSLWMKMCMYEESARVPLIIKFPRSFRPAIRETSQPVSLIDVWPTLIDYLGIHNAGETDGLSLLPLAKGGKFSRNKVFIQYDGNAAYGSNQRCVVSGPHKLIMDTFRDEIYLELYNVEKDPQEKENLVKQPAYRALTEQLISEIRKHMRETGDLLRFPEDAYQQFMNNYATLDEKSDS</sequence>
<dbReference type="InterPro" id="IPR000917">
    <property type="entry name" value="Sulfatase_N"/>
</dbReference>
<keyword evidence="6" id="KW-1185">Reference proteome</keyword>
<dbReference type="GO" id="GO:0005737">
    <property type="term" value="C:cytoplasm"/>
    <property type="evidence" value="ECO:0007669"/>
    <property type="project" value="TreeGrafter"/>
</dbReference>
<dbReference type="AlphaFoldDB" id="A0A512RPG0"/>
<keyword evidence="3" id="KW-0732">Signal</keyword>
<feature type="domain" description="Sulfatase N-terminal" evidence="4">
    <location>
        <begin position="27"/>
        <end position="381"/>
    </location>
</feature>
<dbReference type="PANTHER" id="PTHR45953">
    <property type="entry name" value="IDURONATE 2-SULFATASE"/>
    <property type="match status" value="1"/>
</dbReference>
<dbReference type="InterPro" id="IPR017850">
    <property type="entry name" value="Alkaline_phosphatase_core_sf"/>
</dbReference>
<dbReference type="PANTHER" id="PTHR45953:SF1">
    <property type="entry name" value="IDURONATE 2-SULFATASE"/>
    <property type="match status" value="1"/>
</dbReference>
<feature type="signal peptide" evidence="3">
    <location>
        <begin position="1"/>
        <end position="20"/>
    </location>
</feature>
<dbReference type="OrthoDB" id="9789742at2"/>
<dbReference type="GO" id="GO:0008484">
    <property type="term" value="F:sulfuric ester hydrolase activity"/>
    <property type="evidence" value="ECO:0007669"/>
    <property type="project" value="TreeGrafter"/>
</dbReference>
<organism evidence="5 6">
    <name type="scientific">Chitinophaga cymbidii</name>
    <dbReference type="NCBI Taxonomy" id="1096750"/>
    <lineage>
        <taxon>Bacteria</taxon>
        <taxon>Pseudomonadati</taxon>
        <taxon>Bacteroidota</taxon>
        <taxon>Chitinophagia</taxon>
        <taxon>Chitinophagales</taxon>
        <taxon>Chitinophagaceae</taxon>
        <taxon>Chitinophaga</taxon>
    </lineage>
</organism>
<dbReference type="Proteomes" id="UP000321436">
    <property type="component" value="Unassembled WGS sequence"/>
</dbReference>
<dbReference type="GO" id="GO:0046872">
    <property type="term" value="F:metal ion binding"/>
    <property type="evidence" value="ECO:0007669"/>
    <property type="project" value="UniProtKB-KW"/>
</dbReference>
<name>A0A512RPG0_9BACT</name>
<evidence type="ECO:0000256" key="1">
    <source>
        <dbReference type="ARBA" id="ARBA00022723"/>
    </source>
</evidence>
<comment type="caution">
    <text evidence="5">The sequence shown here is derived from an EMBL/GenBank/DDBJ whole genome shotgun (WGS) entry which is preliminary data.</text>
</comment>
<reference evidence="5 6" key="1">
    <citation type="submission" date="2019-07" db="EMBL/GenBank/DDBJ databases">
        <title>Whole genome shotgun sequence of Chitinophaga cymbidii NBRC 109752.</title>
        <authorList>
            <person name="Hosoyama A."/>
            <person name="Uohara A."/>
            <person name="Ohji S."/>
            <person name="Ichikawa N."/>
        </authorList>
    </citation>
    <scope>NUCLEOTIDE SEQUENCE [LARGE SCALE GENOMIC DNA]</scope>
    <source>
        <strain evidence="5 6">NBRC 109752</strain>
    </source>
</reference>
<evidence type="ECO:0000256" key="3">
    <source>
        <dbReference type="SAM" id="SignalP"/>
    </source>
</evidence>
<dbReference type="EMBL" id="BKAU01000005">
    <property type="protein sequence ID" value="GEP97580.1"/>
    <property type="molecule type" value="Genomic_DNA"/>
</dbReference>
<keyword evidence="1" id="KW-0479">Metal-binding</keyword>
<protein>
    <submittedName>
        <fullName evidence="5">Choline-sulfatase</fullName>
    </submittedName>
</protein>
<dbReference type="Pfam" id="PF00884">
    <property type="entry name" value="Sulfatase"/>
    <property type="match status" value="1"/>
</dbReference>
<dbReference type="SUPFAM" id="SSF53649">
    <property type="entry name" value="Alkaline phosphatase-like"/>
    <property type="match status" value="1"/>
</dbReference>
<evidence type="ECO:0000256" key="2">
    <source>
        <dbReference type="ARBA" id="ARBA00022801"/>
    </source>
</evidence>
<feature type="chain" id="PRO_5021787870" evidence="3">
    <location>
        <begin position="21"/>
        <end position="507"/>
    </location>
</feature>
<accession>A0A512RPG0</accession>
<evidence type="ECO:0000259" key="4">
    <source>
        <dbReference type="Pfam" id="PF00884"/>
    </source>
</evidence>
<keyword evidence="2" id="KW-0378">Hydrolase</keyword>
<evidence type="ECO:0000313" key="6">
    <source>
        <dbReference type="Proteomes" id="UP000321436"/>
    </source>
</evidence>
<evidence type="ECO:0000313" key="5">
    <source>
        <dbReference type="EMBL" id="GEP97580.1"/>
    </source>
</evidence>